<name>A0A4Z1IXC6_9HELO</name>
<dbReference type="Gene3D" id="3.30.710.10">
    <property type="entry name" value="Potassium Channel Kv1.1, Chain A"/>
    <property type="match status" value="1"/>
</dbReference>
<evidence type="ECO:0000313" key="3">
    <source>
        <dbReference type="Proteomes" id="UP000297229"/>
    </source>
</evidence>
<evidence type="ECO:0000313" key="2">
    <source>
        <dbReference type="EMBL" id="TGO66036.1"/>
    </source>
</evidence>
<reference evidence="2 3" key="1">
    <citation type="submission" date="2017-12" db="EMBL/GenBank/DDBJ databases">
        <title>Comparative genomics of Botrytis spp.</title>
        <authorList>
            <person name="Valero-Jimenez C.A."/>
            <person name="Tapia P."/>
            <person name="Veloso J."/>
            <person name="Silva-Moreno E."/>
            <person name="Staats M."/>
            <person name="Valdes J.H."/>
            <person name="Van Kan J.A.L."/>
        </authorList>
    </citation>
    <scope>NUCLEOTIDE SEQUENCE [LARGE SCALE GENOMIC DNA]</scope>
    <source>
        <strain evidence="2 3">Be9601</strain>
    </source>
</reference>
<accession>A0A4Z1IXC6</accession>
<dbReference type="Proteomes" id="UP000297229">
    <property type="component" value="Unassembled WGS sequence"/>
</dbReference>
<gene>
    <name evidence="2" type="ORF">BELL_0983g00020</name>
</gene>
<dbReference type="SUPFAM" id="SSF54695">
    <property type="entry name" value="POZ domain"/>
    <property type="match status" value="1"/>
</dbReference>
<sequence>MAPSKKIKEGVAPNSHSSDSVMTKDPEKESAIEAHGDDKLAATEKIPRTQKDPMCQHWSHFKYNEDCEETDEDVEETQTPANRSTGASHQIKYVITEEEVKNSYKESTSSNKNRTRKEPILKKFVTFNYKKQSVTIGLEHWRSQLERWRDDLQDEGLMGVVWDERAEPWKYQKRSKESKQMAAVICDFETPSEKAGLVLHCPVEHKEDKQRDNFKPLHCPCDDQEDGSPEKEIVKIYIGPERLVIRVYKKILCEKIQYFENFFNGTSQEAASNSVTFPSGDFEAFHDLMWWASNGHLPPWSIYPDGKKMGERTQHDRPVVRIETGFNWGGLYLLASRLCVEDLMNLITDYVVRALELNRALLTKEDIAGIYKHTPKNCGLRKLACYSFNYELDRCPPELWPRYWDMKKRIDGLEDDSVALRRALHDGVVALTPNLPPKAFERPGSRYKTSLKDSLSADRNLAFCRLIGSKAVGDWRDRRYAQTTWSIVL</sequence>
<feature type="region of interest" description="Disordered" evidence="1">
    <location>
        <begin position="69"/>
        <end position="88"/>
    </location>
</feature>
<evidence type="ECO:0000256" key="1">
    <source>
        <dbReference type="SAM" id="MobiDB-lite"/>
    </source>
</evidence>
<comment type="caution">
    <text evidence="2">The sequence shown here is derived from an EMBL/GenBank/DDBJ whole genome shotgun (WGS) entry which is preliminary data.</text>
</comment>
<keyword evidence="3" id="KW-1185">Reference proteome</keyword>
<dbReference type="AlphaFoldDB" id="A0A4Z1IXC6"/>
<evidence type="ECO:0008006" key="4">
    <source>
        <dbReference type="Google" id="ProtNLM"/>
    </source>
</evidence>
<protein>
    <recommendedName>
        <fullName evidence="4">BTB domain-containing protein</fullName>
    </recommendedName>
</protein>
<dbReference type="EMBL" id="PQXM01000981">
    <property type="protein sequence ID" value="TGO66036.1"/>
    <property type="molecule type" value="Genomic_DNA"/>
</dbReference>
<dbReference type="PANTHER" id="PTHR47843">
    <property type="entry name" value="BTB DOMAIN-CONTAINING PROTEIN-RELATED"/>
    <property type="match status" value="1"/>
</dbReference>
<dbReference type="InterPro" id="IPR011333">
    <property type="entry name" value="SKP1/BTB/POZ_sf"/>
</dbReference>
<feature type="compositionally biased region" description="Basic and acidic residues" evidence="1">
    <location>
        <begin position="22"/>
        <end position="51"/>
    </location>
</feature>
<feature type="region of interest" description="Disordered" evidence="1">
    <location>
        <begin position="1"/>
        <end position="53"/>
    </location>
</feature>
<proteinExistence type="predicted"/>
<organism evidence="2 3">
    <name type="scientific">Botrytis elliptica</name>
    <dbReference type="NCBI Taxonomy" id="278938"/>
    <lineage>
        <taxon>Eukaryota</taxon>
        <taxon>Fungi</taxon>
        <taxon>Dikarya</taxon>
        <taxon>Ascomycota</taxon>
        <taxon>Pezizomycotina</taxon>
        <taxon>Leotiomycetes</taxon>
        <taxon>Helotiales</taxon>
        <taxon>Sclerotiniaceae</taxon>
        <taxon>Botrytis</taxon>
    </lineage>
</organism>